<evidence type="ECO:0000313" key="7">
    <source>
        <dbReference type="Proteomes" id="UP000275078"/>
    </source>
</evidence>
<dbReference type="Gene3D" id="3.30.70.580">
    <property type="entry name" value="Pseudouridine synthase I, catalytic domain, N-terminal subdomain"/>
    <property type="match status" value="1"/>
</dbReference>
<name>A0A3N4INK9_ASCIM</name>
<dbReference type="Pfam" id="PF01416">
    <property type="entry name" value="PseudoU_synth_1"/>
    <property type="match status" value="1"/>
</dbReference>
<evidence type="ECO:0000313" key="6">
    <source>
        <dbReference type="EMBL" id="RPA86298.1"/>
    </source>
</evidence>
<feature type="region of interest" description="Disordered" evidence="4">
    <location>
        <begin position="20"/>
        <end position="65"/>
    </location>
</feature>
<dbReference type="HAMAP" id="MF_00171">
    <property type="entry name" value="TruA"/>
    <property type="match status" value="1"/>
</dbReference>
<keyword evidence="7" id="KW-1185">Reference proteome</keyword>
<accession>A0A3N4INK9</accession>
<dbReference type="GO" id="GO:0005634">
    <property type="term" value="C:nucleus"/>
    <property type="evidence" value="ECO:0007669"/>
    <property type="project" value="TreeGrafter"/>
</dbReference>
<dbReference type="GO" id="GO:0003723">
    <property type="term" value="F:RNA binding"/>
    <property type="evidence" value="ECO:0007669"/>
    <property type="project" value="InterPro"/>
</dbReference>
<dbReference type="EMBL" id="ML119650">
    <property type="protein sequence ID" value="RPA86298.1"/>
    <property type="molecule type" value="Genomic_DNA"/>
</dbReference>
<keyword evidence="3" id="KW-0413">Isomerase</keyword>
<comment type="similarity">
    <text evidence="1">Belongs to the tRNA pseudouridine synthase TruA family.</text>
</comment>
<proteinExistence type="inferred from homology"/>
<dbReference type="Proteomes" id="UP000275078">
    <property type="component" value="Unassembled WGS sequence"/>
</dbReference>
<evidence type="ECO:0000256" key="2">
    <source>
        <dbReference type="ARBA" id="ARBA00022694"/>
    </source>
</evidence>
<dbReference type="SUPFAM" id="SSF55120">
    <property type="entry name" value="Pseudouridine synthase"/>
    <property type="match status" value="1"/>
</dbReference>
<dbReference type="PANTHER" id="PTHR11142:SF5">
    <property type="entry name" value="TRNA PSEUDOURIDINE(38_39) SYNTHASE"/>
    <property type="match status" value="1"/>
</dbReference>
<dbReference type="GO" id="GO:0031119">
    <property type="term" value="P:tRNA pseudouridine synthesis"/>
    <property type="evidence" value="ECO:0007669"/>
    <property type="project" value="TreeGrafter"/>
</dbReference>
<keyword evidence="2" id="KW-0819">tRNA processing</keyword>
<dbReference type="InterPro" id="IPR020097">
    <property type="entry name" value="PsdUridine_synth_TruA_a/b_dom"/>
</dbReference>
<dbReference type="InterPro" id="IPR020103">
    <property type="entry name" value="PsdUridine_synth_cat_dom_sf"/>
</dbReference>
<dbReference type="Gene3D" id="3.30.70.660">
    <property type="entry name" value="Pseudouridine synthase I, catalytic domain, C-terminal subdomain"/>
    <property type="match status" value="1"/>
</dbReference>
<dbReference type="AlphaFoldDB" id="A0A3N4INK9"/>
<dbReference type="OrthoDB" id="25767at2759"/>
<dbReference type="STRING" id="1160509.A0A3N4INK9"/>
<dbReference type="InterPro" id="IPR020095">
    <property type="entry name" value="PsdUridine_synth_TruA_C"/>
</dbReference>
<dbReference type="GO" id="GO:1990481">
    <property type="term" value="P:mRNA pseudouridine synthesis"/>
    <property type="evidence" value="ECO:0007669"/>
    <property type="project" value="TreeGrafter"/>
</dbReference>
<feature type="region of interest" description="Disordered" evidence="4">
    <location>
        <begin position="459"/>
        <end position="499"/>
    </location>
</feature>
<organism evidence="6 7">
    <name type="scientific">Ascobolus immersus RN42</name>
    <dbReference type="NCBI Taxonomy" id="1160509"/>
    <lineage>
        <taxon>Eukaryota</taxon>
        <taxon>Fungi</taxon>
        <taxon>Dikarya</taxon>
        <taxon>Ascomycota</taxon>
        <taxon>Pezizomycotina</taxon>
        <taxon>Pezizomycetes</taxon>
        <taxon>Pezizales</taxon>
        <taxon>Ascobolaceae</taxon>
        <taxon>Ascobolus</taxon>
    </lineage>
</organism>
<dbReference type="InterPro" id="IPR001406">
    <property type="entry name" value="PsdUridine_synth_TruA"/>
</dbReference>
<dbReference type="InterPro" id="IPR020094">
    <property type="entry name" value="TruA/RsuA/RluB/E/F_N"/>
</dbReference>
<feature type="domain" description="Pseudouridine synthase I TruA alpha/beta" evidence="5">
    <location>
        <begin position="256"/>
        <end position="389"/>
    </location>
</feature>
<dbReference type="NCBIfam" id="TIGR00071">
    <property type="entry name" value="hisT_truA"/>
    <property type="match status" value="1"/>
</dbReference>
<evidence type="ECO:0000256" key="3">
    <source>
        <dbReference type="ARBA" id="ARBA00023235"/>
    </source>
</evidence>
<feature type="compositionally biased region" description="Basic residues" evidence="4">
    <location>
        <begin position="54"/>
        <end position="63"/>
    </location>
</feature>
<sequence length="541" mass="61125">MADYTQWTHEALIERVKELEKQMGEYAQSLPKSSPQEPTPTPSESTPESTKPLPPKKRQKKPKETKFTSTRLIALKFAYLGANYNGFEYHLGNTTPLPTVEEEVFKALLKARLVQGKDGRDDLLGWPGDDGAEYSKCGRTDKGVSAFGQVIGVRVRSNRPASIKEDGTYEGEGAPPAWDPILDEVSYVNILNRLLPDDIRILAWCPSPPEGFSARFNCRMRQYKYFFTNPFLPPFPSQSGKASKPITLDIAAMSEAAALYEGEHDFRNLCKVDATKQIDNFKRRIFHSSITEANTAPPNFSPLPLVPMFSPASETGSIEAPKLYTFNLHGTAFLWHQVRHMIAILFLIGQGLEKPSLITSLFDVETVSGKPTYEMADDRPLVLWDCVFPEDELEWIYPSGDLLDPVKSAKVKMDRRRDHYLVDVLWENWHKRKLEETLAGKLLEVTLADVYKRNTCDAIEDSESSGSEGEGKKKNKRKETAVMIMDGTSKPGYKGSYKPVLLRDRNDDVEVINQRYRDKKGEAFWAAKKAKYNDVDTPPVE</sequence>
<reference evidence="6 7" key="1">
    <citation type="journal article" date="2018" name="Nat. Ecol. Evol.">
        <title>Pezizomycetes genomes reveal the molecular basis of ectomycorrhizal truffle lifestyle.</title>
        <authorList>
            <person name="Murat C."/>
            <person name="Payen T."/>
            <person name="Noel B."/>
            <person name="Kuo A."/>
            <person name="Morin E."/>
            <person name="Chen J."/>
            <person name="Kohler A."/>
            <person name="Krizsan K."/>
            <person name="Balestrini R."/>
            <person name="Da Silva C."/>
            <person name="Montanini B."/>
            <person name="Hainaut M."/>
            <person name="Levati E."/>
            <person name="Barry K.W."/>
            <person name="Belfiori B."/>
            <person name="Cichocki N."/>
            <person name="Clum A."/>
            <person name="Dockter R.B."/>
            <person name="Fauchery L."/>
            <person name="Guy J."/>
            <person name="Iotti M."/>
            <person name="Le Tacon F."/>
            <person name="Lindquist E.A."/>
            <person name="Lipzen A."/>
            <person name="Malagnac F."/>
            <person name="Mello A."/>
            <person name="Molinier V."/>
            <person name="Miyauchi S."/>
            <person name="Poulain J."/>
            <person name="Riccioni C."/>
            <person name="Rubini A."/>
            <person name="Sitrit Y."/>
            <person name="Splivallo R."/>
            <person name="Traeger S."/>
            <person name="Wang M."/>
            <person name="Zifcakova L."/>
            <person name="Wipf D."/>
            <person name="Zambonelli A."/>
            <person name="Paolocci F."/>
            <person name="Nowrousian M."/>
            <person name="Ottonello S."/>
            <person name="Baldrian P."/>
            <person name="Spatafora J.W."/>
            <person name="Henrissat B."/>
            <person name="Nagy L.G."/>
            <person name="Aury J.M."/>
            <person name="Wincker P."/>
            <person name="Grigoriev I.V."/>
            <person name="Bonfante P."/>
            <person name="Martin F.M."/>
        </authorList>
    </citation>
    <scope>NUCLEOTIDE SEQUENCE [LARGE SCALE GENOMIC DNA]</scope>
    <source>
        <strain evidence="6 7">RN42</strain>
    </source>
</reference>
<evidence type="ECO:0000256" key="1">
    <source>
        <dbReference type="ARBA" id="ARBA00009375"/>
    </source>
</evidence>
<evidence type="ECO:0000259" key="5">
    <source>
        <dbReference type="Pfam" id="PF01416"/>
    </source>
</evidence>
<gene>
    <name evidence="6" type="ORF">BJ508DRAFT_321960</name>
</gene>
<feature type="compositionally biased region" description="Low complexity" evidence="4">
    <location>
        <begin position="31"/>
        <end position="51"/>
    </location>
</feature>
<dbReference type="GO" id="GO:0009982">
    <property type="term" value="F:pseudouridine synthase activity"/>
    <property type="evidence" value="ECO:0007669"/>
    <property type="project" value="InterPro"/>
</dbReference>
<protein>
    <submittedName>
        <fullName evidence="6">Pseudouridine synthase</fullName>
    </submittedName>
</protein>
<dbReference type="PANTHER" id="PTHR11142">
    <property type="entry name" value="PSEUDOURIDYLATE SYNTHASE"/>
    <property type="match status" value="1"/>
</dbReference>
<evidence type="ECO:0000256" key="4">
    <source>
        <dbReference type="SAM" id="MobiDB-lite"/>
    </source>
</evidence>
<dbReference type="GO" id="GO:0005737">
    <property type="term" value="C:cytoplasm"/>
    <property type="evidence" value="ECO:0007669"/>
    <property type="project" value="TreeGrafter"/>
</dbReference>